<dbReference type="EMBL" id="JBHLWQ010000150">
    <property type="protein sequence ID" value="MFC0201832.1"/>
    <property type="molecule type" value="Genomic_DNA"/>
</dbReference>
<sequence>MNRMIREATLARFYCDNDDQLRTYFDNFVVACNFARRLKTLSGLTPYVYICQISTPEPDRFIVSPVRQIPRLNAYGIIWFTHFPGHATAADTVAFMLGAAAMRSGFSFSGFSSGVKKVVDVSAWCRQIIEVRKKNALGGMAELRGRGAATCANGRKQMMMKLTRALAISAVVAVAVAGTATAQEGQGYWQEVQASGKLRCGAAVAPPYVMRDPATGEYSGFFADLCREFAGVLEVEPEFVDTTWDNIVAGLQAGKWDMSLALNRTPVRAMAVQFSVPAMEYQISLVYNKDNPKIPAGATSVADVDVAGVTMAVMSGTAQDKAISAAVKNATILRLPSADETRLALQSRRADVIVDASDTNLLFTQANPDWSATLNPEPALAKQGVAFGLPLNLRASDVAVVDIFLEEKVATGAVDALIAKAADEVLAASGQ</sequence>
<comment type="caution">
    <text evidence="4">The sequence shown here is derived from an EMBL/GenBank/DDBJ whole genome shotgun (WGS) entry which is preliminary data.</text>
</comment>
<dbReference type="InterPro" id="IPR001638">
    <property type="entry name" value="Solute-binding_3/MltF_N"/>
</dbReference>
<evidence type="ECO:0000256" key="2">
    <source>
        <dbReference type="SAM" id="Phobius"/>
    </source>
</evidence>
<dbReference type="PANTHER" id="PTHR35936">
    <property type="entry name" value="MEMBRANE-BOUND LYTIC MUREIN TRANSGLYCOSYLASE F"/>
    <property type="match status" value="1"/>
</dbReference>
<organism evidence="4 5">
    <name type="scientific">Paracoccus rhizosphaerae</name>
    <dbReference type="NCBI Taxonomy" id="1133347"/>
    <lineage>
        <taxon>Bacteria</taxon>
        <taxon>Pseudomonadati</taxon>
        <taxon>Pseudomonadota</taxon>
        <taxon>Alphaproteobacteria</taxon>
        <taxon>Rhodobacterales</taxon>
        <taxon>Paracoccaceae</taxon>
        <taxon>Paracoccus</taxon>
    </lineage>
</organism>
<dbReference type="Pfam" id="PF00497">
    <property type="entry name" value="SBP_bac_3"/>
    <property type="match status" value="1"/>
</dbReference>
<dbReference type="Proteomes" id="UP001589795">
    <property type="component" value="Unassembled WGS sequence"/>
</dbReference>
<dbReference type="PANTHER" id="PTHR35936:SF17">
    <property type="entry name" value="ARGININE-BINDING EXTRACELLULAR PROTEIN ARTP"/>
    <property type="match status" value="1"/>
</dbReference>
<gene>
    <name evidence="4" type="ORF">ACFFIZ_16340</name>
</gene>
<evidence type="ECO:0000259" key="3">
    <source>
        <dbReference type="SMART" id="SM00062"/>
    </source>
</evidence>
<dbReference type="RefSeq" id="WP_378927063.1">
    <property type="nucleotide sequence ID" value="NZ_JAOTBE010000053.1"/>
</dbReference>
<keyword evidence="1" id="KW-0732">Signal</keyword>
<feature type="transmembrane region" description="Helical" evidence="2">
    <location>
        <begin position="165"/>
        <end position="182"/>
    </location>
</feature>
<reference evidence="4 5" key="1">
    <citation type="submission" date="2024-09" db="EMBL/GenBank/DDBJ databases">
        <authorList>
            <person name="Sun Q."/>
            <person name="Mori K."/>
        </authorList>
    </citation>
    <scope>NUCLEOTIDE SEQUENCE [LARGE SCALE GENOMIC DNA]</scope>
    <source>
        <strain evidence="4 5">CCM 7904</strain>
    </source>
</reference>
<name>A0ABV6CN47_9RHOB</name>
<evidence type="ECO:0000313" key="5">
    <source>
        <dbReference type="Proteomes" id="UP001589795"/>
    </source>
</evidence>
<proteinExistence type="predicted"/>
<dbReference type="SMART" id="SM00062">
    <property type="entry name" value="PBPb"/>
    <property type="match status" value="1"/>
</dbReference>
<keyword evidence="5" id="KW-1185">Reference proteome</keyword>
<keyword evidence="2" id="KW-1133">Transmembrane helix</keyword>
<keyword evidence="2" id="KW-0472">Membrane</keyword>
<protein>
    <submittedName>
        <fullName evidence="4">Substrate-binding periplasmic protein</fullName>
    </submittedName>
</protein>
<accession>A0ABV6CN47</accession>
<evidence type="ECO:0000256" key="1">
    <source>
        <dbReference type="ARBA" id="ARBA00022729"/>
    </source>
</evidence>
<keyword evidence="2" id="KW-0812">Transmembrane</keyword>
<dbReference type="SUPFAM" id="SSF53850">
    <property type="entry name" value="Periplasmic binding protein-like II"/>
    <property type="match status" value="1"/>
</dbReference>
<feature type="domain" description="Solute-binding protein family 3/N-terminal" evidence="3">
    <location>
        <begin position="197"/>
        <end position="425"/>
    </location>
</feature>
<dbReference type="Gene3D" id="3.40.190.10">
    <property type="entry name" value="Periplasmic binding protein-like II"/>
    <property type="match status" value="2"/>
</dbReference>
<evidence type="ECO:0000313" key="4">
    <source>
        <dbReference type="EMBL" id="MFC0201832.1"/>
    </source>
</evidence>